<feature type="chain" id="PRO_5007054356" description="PsbP C-terminal domain-containing protein" evidence="1">
    <location>
        <begin position="25"/>
        <end position="174"/>
    </location>
</feature>
<organism evidence="2 3">
    <name type="scientific">Ruegeria profundi</name>
    <dbReference type="NCBI Taxonomy" id="1685378"/>
    <lineage>
        <taxon>Bacteria</taxon>
        <taxon>Pseudomonadati</taxon>
        <taxon>Pseudomonadota</taxon>
        <taxon>Alphaproteobacteria</taxon>
        <taxon>Rhodobacterales</taxon>
        <taxon>Roseobacteraceae</taxon>
        <taxon>Ruegeria</taxon>
    </lineage>
</organism>
<evidence type="ECO:0000256" key="1">
    <source>
        <dbReference type="SAM" id="SignalP"/>
    </source>
</evidence>
<comment type="caution">
    <text evidence="2">The sequence shown here is derived from an EMBL/GenBank/DDBJ whole genome shotgun (WGS) entry which is preliminary data.</text>
</comment>
<accession>A0A0X3TST2</accession>
<reference evidence="3" key="1">
    <citation type="submission" date="2015-12" db="EMBL/GenBank/DDBJ databases">
        <authorList>
            <person name="Zhang G."/>
            <person name="Stingl U."/>
        </authorList>
    </citation>
    <scope>NUCLEOTIDE SEQUENCE [LARGE SCALE GENOMIC DNA]</scope>
    <source>
        <strain evidence="3">ZGT108</strain>
    </source>
</reference>
<evidence type="ECO:0000313" key="3">
    <source>
        <dbReference type="Proteomes" id="UP000053690"/>
    </source>
</evidence>
<keyword evidence="3" id="KW-1185">Reference proteome</keyword>
<proteinExistence type="predicted"/>
<keyword evidence="1" id="KW-0732">Signal</keyword>
<evidence type="ECO:0008006" key="4">
    <source>
        <dbReference type="Google" id="ProtNLM"/>
    </source>
</evidence>
<dbReference type="AlphaFoldDB" id="A0A0X3TST2"/>
<dbReference type="OrthoDB" id="8235393at2"/>
<evidence type="ECO:0000313" key="2">
    <source>
        <dbReference type="EMBL" id="KUJ78782.1"/>
    </source>
</evidence>
<feature type="signal peptide" evidence="1">
    <location>
        <begin position="1"/>
        <end position="24"/>
    </location>
</feature>
<dbReference type="Gene3D" id="3.40.1000.10">
    <property type="entry name" value="Mog1/PsbP, alpha/beta/alpha sandwich"/>
    <property type="match status" value="1"/>
</dbReference>
<gene>
    <name evidence="2" type="ORF">AVO44_10305</name>
</gene>
<dbReference type="Proteomes" id="UP000053690">
    <property type="component" value="Unassembled WGS sequence"/>
</dbReference>
<protein>
    <recommendedName>
        <fullName evidence="4">PsbP C-terminal domain-containing protein</fullName>
    </recommendedName>
</protein>
<dbReference type="EMBL" id="LQBP01000005">
    <property type="protein sequence ID" value="KUJ78782.1"/>
    <property type="molecule type" value="Genomic_DNA"/>
</dbReference>
<name>A0A0X3TST2_9RHOB</name>
<sequence>MMLRSFVLLMCSCSMILWTLELFAAETYKQVRGKNDDWHIIVPSDWTVENSKSSPVLFTSPDGLSVCGVHWALLKEKKRRYSHAELKKWANELVASQSWLKAKVVRKTSLILPSGENGVRYEVSIPLAPGGRSLRLYTASNGKLFTVDCETFASLWENRKATYFAVIGGFDFSH</sequence>